<feature type="domain" description="Cystatin" evidence="5">
    <location>
        <begin position="35"/>
        <end position="82"/>
    </location>
</feature>
<comment type="caution">
    <text evidence="6">The sequence shown here is derived from an EMBL/GenBank/DDBJ whole genome shotgun (WGS) entry which is preliminary data.</text>
</comment>
<dbReference type="InterPro" id="IPR046350">
    <property type="entry name" value="Cystatin_sf"/>
</dbReference>
<sequence>MKFLVLALFPALALGQMAVGGISDTTVSATYEPVVFAVQAINNQFAASNGGQSPNLALLEVVKAKTQVVAGQKLFLTLHLTGDYYCDVTVWYRAWLKGDERMQVTDGPTCHQIARAMGGLGGQSQPKALDSTTEQIVNDALNFAVCASHDRSNAMFASVLGDTSGVTYTQQVTTGMTYTFQNVPLLETHCHNVGCAALDLTNCQANAHGMKSTCSFTVQSEPWMTPAFSLGNMACN</sequence>
<organism evidence="6 7">
    <name type="scientific">Littorina saxatilis</name>
    <dbReference type="NCBI Taxonomy" id="31220"/>
    <lineage>
        <taxon>Eukaryota</taxon>
        <taxon>Metazoa</taxon>
        <taxon>Spiralia</taxon>
        <taxon>Lophotrochozoa</taxon>
        <taxon>Mollusca</taxon>
        <taxon>Gastropoda</taxon>
        <taxon>Caenogastropoda</taxon>
        <taxon>Littorinimorpha</taxon>
        <taxon>Littorinoidea</taxon>
        <taxon>Littorinidae</taxon>
        <taxon>Littorina</taxon>
    </lineage>
</organism>
<proteinExistence type="inferred from homology"/>
<keyword evidence="3" id="KW-0789">Thiol protease inhibitor</keyword>
<evidence type="ECO:0000256" key="1">
    <source>
        <dbReference type="ARBA" id="ARBA00009403"/>
    </source>
</evidence>
<dbReference type="InterPro" id="IPR018073">
    <property type="entry name" value="Prot_inh_cystat_CS"/>
</dbReference>
<comment type="similarity">
    <text evidence="1">Belongs to the cystatin family.</text>
</comment>
<keyword evidence="2" id="KW-0646">Protease inhibitor</keyword>
<protein>
    <recommendedName>
        <fullName evidence="5">Cystatin domain-containing protein</fullName>
    </recommendedName>
</protein>
<dbReference type="GO" id="GO:0005737">
    <property type="term" value="C:cytoplasm"/>
    <property type="evidence" value="ECO:0007669"/>
    <property type="project" value="TreeGrafter"/>
</dbReference>
<evidence type="ECO:0000313" key="7">
    <source>
        <dbReference type="Proteomes" id="UP001374579"/>
    </source>
</evidence>
<accession>A0AAN9BCI8</accession>
<dbReference type="PROSITE" id="PS00287">
    <property type="entry name" value="CYSTATIN"/>
    <property type="match status" value="1"/>
</dbReference>
<dbReference type="Gene3D" id="3.10.450.10">
    <property type="match status" value="2"/>
</dbReference>
<evidence type="ECO:0000256" key="3">
    <source>
        <dbReference type="ARBA" id="ARBA00022704"/>
    </source>
</evidence>
<dbReference type="AlphaFoldDB" id="A0AAN9BCI8"/>
<dbReference type="Pfam" id="PF00031">
    <property type="entry name" value="Cystatin"/>
    <property type="match status" value="1"/>
</dbReference>
<dbReference type="GO" id="GO:0031982">
    <property type="term" value="C:vesicle"/>
    <property type="evidence" value="ECO:0007669"/>
    <property type="project" value="TreeGrafter"/>
</dbReference>
<keyword evidence="4" id="KW-0732">Signal</keyword>
<dbReference type="EMBL" id="JBAMIC010000008">
    <property type="protein sequence ID" value="KAK7103425.1"/>
    <property type="molecule type" value="Genomic_DNA"/>
</dbReference>
<keyword evidence="7" id="KW-1185">Reference proteome</keyword>
<dbReference type="GO" id="GO:0005615">
    <property type="term" value="C:extracellular space"/>
    <property type="evidence" value="ECO:0007669"/>
    <property type="project" value="TreeGrafter"/>
</dbReference>
<dbReference type="InterPro" id="IPR000010">
    <property type="entry name" value="Cystatin_dom"/>
</dbReference>
<dbReference type="PANTHER" id="PTHR46186:SF2">
    <property type="entry name" value="CYSTATIN"/>
    <property type="match status" value="1"/>
</dbReference>
<dbReference type="CDD" id="cd00042">
    <property type="entry name" value="CY"/>
    <property type="match status" value="2"/>
</dbReference>
<reference evidence="6 7" key="1">
    <citation type="submission" date="2024-02" db="EMBL/GenBank/DDBJ databases">
        <title>Chromosome-scale genome assembly of the rough periwinkle Littorina saxatilis.</title>
        <authorList>
            <person name="De Jode A."/>
            <person name="Faria R."/>
            <person name="Formenti G."/>
            <person name="Sims Y."/>
            <person name="Smith T.P."/>
            <person name="Tracey A."/>
            <person name="Wood J.M.D."/>
            <person name="Zagrodzka Z.B."/>
            <person name="Johannesson K."/>
            <person name="Butlin R.K."/>
            <person name="Leder E.H."/>
        </authorList>
    </citation>
    <scope>NUCLEOTIDE SEQUENCE [LARGE SCALE GENOMIC DNA]</scope>
    <source>
        <strain evidence="6">Snail1</strain>
        <tissue evidence="6">Muscle</tissue>
    </source>
</reference>
<dbReference type="PANTHER" id="PTHR46186">
    <property type="entry name" value="CYSTATIN"/>
    <property type="match status" value="1"/>
</dbReference>
<evidence type="ECO:0000256" key="2">
    <source>
        <dbReference type="ARBA" id="ARBA00022690"/>
    </source>
</evidence>
<dbReference type="Proteomes" id="UP001374579">
    <property type="component" value="Unassembled WGS sequence"/>
</dbReference>
<evidence type="ECO:0000256" key="4">
    <source>
        <dbReference type="SAM" id="SignalP"/>
    </source>
</evidence>
<dbReference type="SUPFAM" id="SSF54403">
    <property type="entry name" value="Cystatin/monellin"/>
    <property type="match status" value="2"/>
</dbReference>
<dbReference type="GO" id="GO:0004869">
    <property type="term" value="F:cysteine-type endopeptidase inhibitor activity"/>
    <property type="evidence" value="ECO:0007669"/>
    <property type="project" value="UniProtKB-KW"/>
</dbReference>
<feature type="chain" id="PRO_5042959500" description="Cystatin domain-containing protein" evidence="4">
    <location>
        <begin position="16"/>
        <end position="236"/>
    </location>
</feature>
<feature type="signal peptide" evidence="4">
    <location>
        <begin position="1"/>
        <end position="15"/>
    </location>
</feature>
<evidence type="ECO:0000313" key="6">
    <source>
        <dbReference type="EMBL" id="KAK7103425.1"/>
    </source>
</evidence>
<evidence type="ECO:0000259" key="5">
    <source>
        <dbReference type="Pfam" id="PF00031"/>
    </source>
</evidence>
<name>A0AAN9BCI8_9CAEN</name>
<gene>
    <name evidence="6" type="ORF">V1264_018323</name>
</gene>